<evidence type="ECO:0000313" key="3">
    <source>
        <dbReference type="Proteomes" id="UP000002710"/>
    </source>
</evidence>
<gene>
    <name evidence="2" type="ordered locus">Dde_1835</name>
</gene>
<dbReference type="RefSeq" id="WP_011367759.1">
    <property type="nucleotide sequence ID" value="NC_007519.1"/>
</dbReference>
<dbReference type="AlphaFoldDB" id="Q310L4"/>
<keyword evidence="3" id="KW-1185">Reference proteome</keyword>
<proteinExistence type="predicted"/>
<dbReference type="InterPro" id="IPR001296">
    <property type="entry name" value="Glyco_trans_1"/>
</dbReference>
<dbReference type="HOGENOM" id="CLU_498501_0_0_7"/>
<accession>Q310L4</accession>
<dbReference type="CDD" id="cd03801">
    <property type="entry name" value="GT4_PimA-like"/>
    <property type="match status" value="1"/>
</dbReference>
<organism evidence="2 3">
    <name type="scientific">Oleidesulfovibrio alaskensis (strain ATCC BAA-1058 / DSM 17464 / G20)</name>
    <name type="common">Desulfovibrio alaskensis</name>
    <dbReference type="NCBI Taxonomy" id="207559"/>
    <lineage>
        <taxon>Bacteria</taxon>
        <taxon>Pseudomonadati</taxon>
        <taxon>Thermodesulfobacteriota</taxon>
        <taxon>Desulfovibrionia</taxon>
        <taxon>Desulfovibrionales</taxon>
        <taxon>Desulfovibrionaceae</taxon>
        <taxon>Oleidesulfovibrio</taxon>
    </lineage>
</organism>
<dbReference type="Proteomes" id="UP000002710">
    <property type="component" value="Chromosome"/>
</dbReference>
<evidence type="ECO:0000259" key="1">
    <source>
        <dbReference type="Pfam" id="PF00534"/>
    </source>
</evidence>
<dbReference type="GO" id="GO:0016757">
    <property type="term" value="F:glycosyltransferase activity"/>
    <property type="evidence" value="ECO:0007669"/>
    <property type="project" value="InterPro"/>
</dbReference>
<reference evidence="2 3" key="1">
    <citation type="journal article" date="2011" name="J. Bacteriol.">
        <title>Complete genome sequence and updated annotation of Desulfovibrio alaskensis G20.</title>
        <authorList>
            <person name="Hauser L.J."/>
            <person name="Land M.L."/>
            <person name="Brown S.D."/>
            <person name="Larimer F."/>
            <person name="Keller K.L."/>
            <person name="Rapp-Giles B.J."/>
            <person name="Price M.N."/>
            <person name="Lin M."/>
            <person name="Bruce D.C."/>
            <person name="Detter J.C."/>
            <person name="Tapia R."/>
            <person name="Han C.S."/>
            <person name="Goodwin L.A."/>
            <person name="Cheng J.F."/>
            <person name="Pitluck S."/>
            <person name="Copeland A."/>
            <person name="Lucas S."/>
            <person name="Nolan M."/>
            <person name="Lapidus A.L."/>
            <person name="Palumbo A.V."/>
            <person name="Wall J.D."/>
        </authorList>
    </citation>
    <scope>NUCLEOTIDE SEQUENCE [LARGE SCALE GENOMIC DNA]</scope>
    <source>
        <strain evidence="3">ATCC BAA 1058 / DSM 17464 / G20</strain>
    </source>
</reference>
<protein>
    <submittedName>
        <fullName evidence="2">Glycosyl transferase group 1</fullName>
    </submittedName>
</protein>
<dbReference type="STRING" id="207559.Dde_1835"/>
<dbReference type="SUPFAM" id="SSF53756">
    <property type="entry name" value="UDP-Glycosyltransferase/glycogen phosphorylase"/>
    <property type="match status" value="1"/>
</dbReference>
<dbReference type="Pfam" id="PF00534">
    <property type="entry name" value="Glycos_transf_1"/>
    <property type="match status" value="1"/>
</dbReference>
<sequence length="550" mass="61030">MHSTPCRKRIWGSLHPFVEHGDIMGRSVANTQFLKELFQQNPYDEYHFFLQNESQCRQLVRWIQLALPDFAAEDRVRVTTRPQLPDALKTTAYHCFHLSDCIEDTASLARVRNLHGCNIFPITGPTHSLSYAWYPSAFLGHMWQGTCARDAVIATSRAAKCAVENIYASLRQAYGLDERYRAPAVALIPLGAHLPEKKDSCGTRDTARKELGLHGESRVVLITGRVSHYSKMDLLPVLRAFQRLFAAGHGPGSITLIVAGWTEQGDTTPDVLSGLASAMGLQLRFFHRPDDQVRDALYRAADIFLSPSDNVQESFGLTVLEAAAAGLPVIASDWNGYRDLVEHEKTGLLVPTLGPADTRAADTAARVVYDNHYHLQLAQQTAVDVPALTAALDLLLTFPEKAKTMGAAGRKRVLEQFTWHSVVRRHIALWDSLAATAVDEQALRAIRHPQQMDYAAIFAGHPTDRLHGGLMLQWSRAGQAVYRGADHPVIYAGVDDRIPRNALHRMLFAARSPVCAANIEAVLVQHCGMTAEDACFLLLWALKQDLLERV</sequence>
<name>Q310L4_OLEA2</name>
<feature type="domain" description="Glycosyl transferase family 1" evidence="1">
    <location>
        <begin position="204"/>
        <end position="370"/>
    </location>
</feature>
<dbReference type="CAZy" id="GT4">
    <property type="family name" value="Glycosyltransferase Family 4"/>
</dbReference>
<dbReference type="Gene3D" id="3.40.50.2000">
    <property type="entry name" value="Glycogen Phosphorylase B"/>
    <property type="match status" value="1"/>
</dbReference>
<dbReference type="eggNOG" id="COG0438">
    <property type="taxonomic scope" value="Bacteria"/>
</dbReference>
<keyword evidence="2" id="KW-0808">Transferase</keyword>
<evidence type="ECO:0000313" key="2">
    <source>
        <dbReference type="EMBL" id="ABB38632.1"/>
    </source>
</evidence>
<dbReference type="KEGG" id="dde:Dde_1835"/>
<dbReference type="EMBL" id="CP000112">
    <property type="protein sequence ID" value="ABB38632.1"/>
    <property type="molecule type" value="Genomic_DNA"/>
</dbReference>
<dbReference type="PANTHER" id="PTHR12526">
    <property type="entry name" value="GLYCOSYLTRANSFERASE"/>
    <property type="match status" value="1"/>
</dbReference>